<accession>A0A7J8KAK5</accession>
<proteinExistence type="predicted"/>
<evidence type="ECO:0000313" key="2">
    <source>
        <dbReference type="Proteomes" id="UP000593571"/>
    </source>
</evidence>
<name>A0A7J8KAK5_ROUAE</name>
<sequence>MPAASPHPRGTSTACLAHTEHILRNHRCFRERGRACLKSYKPNGVEPGTEAGFPFCVARILSYRYCGSSRCPSRTSRMVQQHHRQRVCGSILCCIFLGRGFETSAEVNRLRSCVLKELSV</sequence>
<keyword evidence="2" id="KW-1185">Reference proteome</keyword>
<dbReference type="EMBL" id="JACASE010000001">
    <property type="protein sequence ID" value="KAF6505913.1"/>
    <property type="molecule type" value="Genomic_DNA"/>
</dbReference>
<dbReference type="Proteomes" id="UP000593571">
    <property type="component" value="Unassembled WGS sequence"/>
</dbReference>
<protein>
    <submittedName>
        <fullName evidence="1">Uncharacterized protein</fullName>
    </submittedName>
</protein>
<organism evidence="1 2">
    <name type="scientific">Rousettus aegyptiacus</name>
    <name type="common">Egyptian fruit bat</name>
    <name type="synonym">Pteropus aegyptiacus</name>
    <dbReference type="NCBI Taxonomy" id="9407"/>
    <lineage>
        <taxon>Eukaryota</taxon>
        <taxon>Metazoa</taxon>
        <taxon>Chordata</taxon>
        <taxon>Craniata</taxon>
        <taxon>Vertebrata</taxon>
        <taxon>Euteleostomi</taxon>
        <taxon>Mammalia</taxon>
        <taxon>Eutheria</taxon>
        <taxon>Laurasiatheria</taxon>
        <taxon>Chiroptera</taxon>
        <taxon>Yinpterochiroptera</taxon>
        <taxon>Pteropodoidea</taxon>
        <taxon>Pteropodidae</taxon>
        <taxon>Rousettinae</taxon>
        <taxon>Rousettus</taxon>
    </lineage>
</organism>
<dbReference type="AlphaFoldDB" id="A0A7J8KAK5"/>
<reference evidence="1 2" key="1">
    <citation type="journal article" date="2020" name="Nature">
        <title>Six reference-quality genomes reveal evolution of bat adaptations.</title>
        <authorList>
            <person name="Jebb D."/>
            <person name="Huang Z."/>
            <person name="Pippel M."/>
            <person name="Hughes G.M."/>
            <person name="Lavrichenko K."/>
            <person name="Devanna P."/>
            <person name="Winkler S."/>
            <person name="Jermiin L.S."/>
            <person name="Skirmuntt E.C."/>
            <person name="Katzourakis A."/>
            <person name="Burkitt-Gray L."/>
            <person name="Ray D.A."/>
            <person name="Sullivan K.A.M."/>
            <person name="Roscito J.G."/>
            <person name="Kirilenko B.M."/>
            <person name="Davalos L.M."/>
            <person name="Corthals A.P."/>
            <person name="Power M.L."/>
            <person name="Jones G."/>
            <person name="Ransome R.D."/>
            <person name="Dechmann D.K.N."/>
            <person name="Locatelli A.G."/>
            <person name="Puechmaille S.J."/>
            <person name="Fedrigo O."/>
            <person name="Jarvis E.D."/>
            <person name="Hiller M."/>
            <person name="Vernes S.C."/>
            <person name="Myers E.W."/>
            <person name="Teeling E.C."/>
        </authorList>
    </citation>
    <scope>NUCLEOTIDE SEQUENCE [LARGE SCALE GENOMIC DNA]</scope>
    <source>
        <strain evidence="1">MRouAeg1</strain>
        <tissue evidence="1">Muscle</tissue>
    </source>
</reference>
<evidence type="ECO:0000313" key="1">
    <source>
        <dbReference type="EMBL" id="KAF6505913.1"/>
    </source>
</evidence>
<comment type="caution">
    <text evidence="1">The sequence shown here is derived from an EMBL/GenBank/DDBJ whole genome shotgun (WGS) entry which is preliminary data.</text>
</comment>
<gene>
    <name evidence="1" type="ORF">HJG63_007799</name>
</gene>